<organism evidence="14">
    <name type="scientific">Roseihalotalea indica</name>
    <dbReference type="NCBI Taxonomy" id="2867963"/>
    <lineage>
        <taxon>Bacteria</taxon>
        <taxon>Pseudomonadati</taxon>
        <taxon>Bacteroidota</taxon>
        <taxon>Cytophagia</taxon>
        <taxon>Cytophagales</taxon>
        <taxon>Catalimonadaceae</taxon>
        <taxon>Roseihalotalea</taxon>
    </lineage>
</organism>
<keyword evidence="10" id="KW-1133">Transmembrane helix</keyword>
<feature type="domain" description="Histidine kinase" evidence="13">
    <location>
        <begin position="147"/>
        <end position="358"/>
    </location>
</feature>
<evidence type="ECO:0000256" key="6">
    <source>
        <dbReference type="ARBA" id="ARBA00022692"/>
    </source>
</evidence>
<keyword evidence="4" id="KW-0597">Phosphoprotein</keyword>
<dbReference type="GO" id="GO:0000155">
    <property type="term" value="F:phosphorelay sensor kinase activity"/>
    <property type="evidence" value="ECO:0007669"/>
    <property type="project" value="InterPro"/>
</dbReference>
<dbReference type="InterPro" id="IPR050351">
    <property type="entry name" value="BphY/WalK/GraS-like"/>
</dbReference>
<dbReference type="GO" id="GO:0030295">
    <property type="term" value="F:protein kinase activator activity"/>
    <property type="evidence" value="ECO:0007669"/>
    <property type="project" value="TreeGrafter"/>
</dbReference>
<dbReference type="InterPro" id="IPR003594">
    <property type="entry name" value="HATPase_dom"/>
</dbReference>
<dbReference type="InterPro" id="IPR004358">
    <property type="entry name" value="Sig_transdc_His_kin-like_C"/>
</dbReference>
<evidence type="ECO:0000256" key="1">
    <source>
        <dbReference type="ARBA" id="ARBA00000085"/>
    </source>
</evidence>
<dbReference type="SUPFAM" id="SSF47384">
    <property type="entry name" value="Homodimeric domain of signal transducing histidine kinase"/>
    <property type="match status" value="1"/>
</dbReference>
<dbReference type="EMBL" id="CP120682">
    <property type="protein sequence ID" value="WKN37068.1"/>
    <property type="molecule type" value="Genomic_DNA"/>
</dbReference>
<dbReference type="GO" id="GO:0000156">
    <property type="term" value="F:phosphorelay response regulator activity"/>
    <property type="evidence" value="ECO:0007669"/>
    <property type="project" value="TreeGrafter"/>
</dbReference>
<evidence type="ECO:0000256" key="5">
    <source>
        <dbReference type="ARBA" id="ARBA00022679"/>
    </source>
</evidence>
<sequence>MKKKDGVNSAAGSNNKMNKGQGVNLLRQATFFDKAEEVFVILDKDLRLVDVNKSFLKISHFKEKQVIGKLITDVIPGIENTERYKVYQKVLQTGVPHTIDNVIPHPNLGNYCTRIQVFKVADGLGVAAMDITDLKEAIDELNTFSYKASHDMRSPLATIMGLITVAEQESKDLETLLSYLSMIKQQAERMDHVLRELVALARIRKEKRTYYPIEFHELIDEVQNSVVSPKKAKNIRFEKHIDLWNPFYSDKSLLISILQNLIDNAVKYQKKQAGGWVSISVTDEGAGLKLVVADNGMGIKAQHHKNVFNMFFRATNRVSGTGLGLYNVKHCVKQLGGEIRLESSIEGSTFTIYLPNQKVK</sequence>
<dbReference type="NCBIfam" id="TIGR00229">
    <property type="entry name" value="sensory_box"/>
    <property type="match status" value="1"/>
</dbReference>
<keyword evidence="7" id="KW-0547">Nucleotide-binding</keyword>
<dbReference type="GO" id="GO:0005524">
    <property type="term" value="F:ATP binding"/>
    <property type="evidence" value="ECO:0007669"/>
    <property type="project" value="UniProtKB-KW"/>
</dbReference>
<dbReference type="PANTHER" id="PTHR42878:SF7">
    <property type="entry name" value="SENSOR HISTIDINE KINASE GLRK"/>
    <property type="match status" value="1"/>
</dbReference>
<evidence type="ECO:0000256" key="9">
    <source>
        <dbReference type="ARBA" id="ARBA00022840"/>
    </source>
</evidence>
<dbReference type="SMART" id="SM00388">
    <property type="entry name" value="HisKA"/>
    <property type="match status" value="1"/>
</dbReference>
<evidence type="ECO:0000256" key="10">
    <source>
        <dbReference type="ARBA" id="ARBA00022989"/>
    </source>
</evidence>
<keyword evidence="12" id="KW-0472">Membrane</keyword>
<dbReference type="PRINTS" id="PR00344">
    <property type="entry name" value="BCTRLSENSOR"/>
</dbReference>
<dbReference type="GO" id="GO:0016020">
    <property type="term" value="C:membrane"/>
    <property type="evidence" value="ECO:0007669"/>
    <property type="project" value="UniProtKB-SubCell"/>
</dbReference>
<evidence type="ECO:0000256" key="12">
    <source>
        <dbReference type="ARBA" id="ARBA00023136"/>
    </source>
</evidence>
<protein>
    <recommendedName>
        <fullName evidence="3">histidine kinase</fullName>
        <ecNumber evidence="3">2.7.13.3</ecNumber>
    </recommendedName>
</protein>
<keyword evidence="9 14" id="KW-0067">ATP-binding</keyword>
<dbReference type="Gene3D" id="1.10.287.130">
    <property type="match status" value="1"/>
</dbReference>
<dbReference type="EC" id="2.7.13.3" evidence="3"/>
<keyword evidence="8" id="KW-0418">Kinase</keyword>
<dbReference type="Gene3D" id="3.30.565.10">
    <property type="entry name" value="Histidine kinase-like ATPase, C-terminal domain"/>
    <property type="match status" value="1"/>
</dbReference>
<dbReference type="Pfam" id="PF02518">
    <property type="entry name" value="HATPase_c"/>
    <property type="match status" value="1"/>
</dbReference>
<proteinExistence type="predicted"/>
<evidence type="ECO:0000256" key="4">
    <source>
        <dbReference type="ARBA" id="ARBA00022553"/>
    </source>
</evidence>
<evidence type="ECO:0000256" key="8">
    <source>
        <dbReference type="ARBA" id="ARBA00022777"/>
    </source>
</evidence>
<dbReference type="InterPro" id="IPR036890">
    <property type="entry name" value="HATPase_C_sf"/>
</dbReference>
<dbReference type="InterPro" id="IPR036097">
    <property type="entry name" value="HisK_dim/P_sf"/>
</dbReference>
<dbReference type="Gene3D" id="3.30.450.20">
    <property type="entry name" value="PAS domain"/>
    <property type="match status" value="1"/>
</dbReference>
<evidence type="ECO:0000256" key="7">
    <source>
        <dbReference type="ARBA" id="ARBA00022741"/>
    </source>
</evidence>
<dbReference type="SUPFAM" id="SSF55785">
    <property type="entry name" value="PYP-like sensor domain (PAS domain)"/>
    <property type="match status" value="1"/>
</dbReference>
<reference evidence="14" key="1">
    <citation type="journal article" date="2023" name="Comput. Struct. Biotechnol. J.">
        <title>Discovery of a novel marine Bacteroidetes with a rich repertoire of carbohydrate-active enzymes.</title>
        <authorList>
            <person name="Chen B."/>
            <person name="Liu G."/>
            <person name="Chen Q."/>
            <person name="Wang H."/>
            <person name="Liu L."/>
            <person name="Tang K."/>
        </authorList>
    </citation>
    <scope>NUCLEOTIDE SEQUENCE</scope>
    <source>
        <strain evidence="14">TK19036</strain>
    </source>
</reference>
<dbReference type="Pfam" id="PF00512">
    <property type="entry name" value="HisKA"/>
    <property type="match status" value="1"/>
</dbReference>
<dbReference type="InterPro" id="IPR035965">
    <property type="entry name" value="PAS-like_dom_sf"/>
</dbReference>
<keyword evidence="6" id="KW-0812">Transmembrane</keyword>
<dbReference type="GO" id="GO:0007234">
    <property type="term" value="P:osmosensory signaling via phosphorelay pathway"/>
    <property type="evidence" value="ECO:0007669"/>
    <property type="project" value="TreeGrafter"/>
</dbReference>
<dbReference type="InterPro" id="IPR005467">
    <property type="entry name" value="His_kinase_dom"/>
</dbReference>
<dbReference type="CDD" id="cd00082">
    <property type="entry name" value="HisKA"/>
    <property type="match status" value="1"/>
</dbReference>
<dbReference type="SMART" id="SM00387">
    <property type="entry name" value="HATPase_c"/>
    <property type="match status" value="1"/>
</dbReference>
<dbReference type="InterPro" id="IPR000014">
    <property type="entry name" value="PAS"/>
</dbReference>
<dbReference type="CDD" id="cd00130">
    <property type="entry name" value="PAS"/>
    <property type="match status" value="1"/>
</dbReference>
<evidence type="ECO:0000259" key="13">
    <source>
        <dbReference type="PROSITE" id="PS50109"/>
    </source>
</evidence>
<keyword evidence="11" id="KW-0902">Two-component regulatory system</keyword>
<dbReference type="PROSITE" id="PS50109">
    <property type="entry name" value="HIS_KIN"/>
    <property type="match status" value="1"/>
</dbReference>
<evidence type="ECO:0000256" key="3">
    <source>
        <dbReference type="ARBA" id="ARBA00012438"/>
    </source>
</evidence>
<dbReference type="Pfam" id="PF13426">
    <property type="entry name" value="PAS_9"/>
    <property type="match status" value="1"/>
</dbReference>
<dbReference type="SMART" id="SM00091">
    <property type="entry name" value="PAS"/>
    <property type="match status" value="1"/>
</dbReference>
<evidence type="ECO:0000313" key="14">
    <source>
        <dbReference type="EMBL" id="WKN37068.1"/>
    </source>
</evidence>
<reference evidence="14" key="2">
    <citation type="journal article" date="2024" name="Antonie Van Leeuwenhoek">
        <title>Roseihalotalea indica gen. nov., sp. nov., a halophilic Bacteroidetes from mesopelagic Southwest Indian Ocean with higher carbohydrate metabolic potential.</title>
        <authorList>
            <person name="Chen B."/>
            <person name="Zhang M."/>
            <person name="Lin D."/>
            <person name="Ye J."/>
            <person name="Tang K."/>
        </authorList>
    </citation>
    <scope>NUCLEOTIDE SEQUENCE</scope>
    <source>
        <strain evidence="14">TK19036</strain>
    </source>
</reference>
<keyword evidence="5" id="KW-0808">Transferase</keyword>
<evidence type="ECO:0000256" key="11">
    <source>
        <dbReference type="ARBA" id="ARBA00023012"/>
    </source>
</evidence>
<evidence type="ECO:0000256" key="2">
    <source>
        <dbReference type="ARBA" id="ARBA00004141"/>
    </source>
</evidence>
<comment type="subcellular location">
    <subcellularLocation>
        <location evidence="2">Membrane</location>
        <topology evidence="2">Multi-pass membrane protein</topology>
    </subcellularLocation>
</comment>
<name>A0AA49GPC5_9BACT</name>
<gene>
    <name evidence="14" type="ORF">K4G66_32375</name>
</gene>
<accession>A0AA49GPC5</accession>
<dbReference type="CDD" id="cd00075">
    <property type="entry name" value="HATPase"/>
    <property type="match status" value="1"/>
</dbReference>
<dbReference type="PANTHER" id="PTHR42878">
    <property type="entry name" value="TWO-COMPONENT HISTIDINE KINASE"/>
    <property type="match status" value="1"/>
</dbReference>
<dbReference type="SUPFAM" id="SSF55874">
    <property type="entry name" value="ATPase domain of HSP90 chaperone/DNA topoisomerase II/histidine kinase"/>
    <property type="match status" value="1"/>
</dbReference>
<dbReference type="AlphaFoldDB" id="A0AA49GPC5"/>
<comment type="catalytic activity">
    <reaction evidence="1">
        <text>ATP + protein L-histidine = ADP + protein N-phospho-L-histidine.</text>
        <dbReference type="EC" id="2.7.13.3"/>
    </reaction>
</comment>
<dbReference type="InterPro" id="IPR003661">
    <property type="entry name" value="HisK_dim/P_dom"/>
</dbReference>